<evidence type="ECO:0008006" key="4">
    <source>
        <dbReference type="Google" id="ProtNLM"/>
    </source>
</evidence>
<dbReference type="Pfam" id="PF14223">
    <property type="entry name" value="Retrotran_gag_2"/>
    <property type="match status" value="1"/>
</dbReference>
<evidence type="ECO:0000313" key="2">
    <source>
        <dbReference type="EnsemblPlants" id="Bo09599s010.1"/>
    </source>
</evidence>
<dbReference type="OMA" id="EWWELIN"/>
<reference evidence="2" key="1">
    <citation type="journal article" date="2014" name="Genome Biol.">
        <title>Transcriptome and methylome profiling reveals relics of genome dominance in the mesopolyploid Brassica oleracea.</title>
        <authorList>
            <person name="Parkin I.A."/>
            <person name="Koh C."/>
            <person name="Tang H."/>
            <person name="Robinson S.J."/>
            <person name="Kagale S."/>
            <person name="Clarke W.E."/>
            <person name="Town C.D."/>
            <person name="Nixon J."/>
            <person name="Krishnakumar V."/>
            <person name="Bidwell S.L."/>
            <person name="Denoeud F."/>
            <person name="Belcram H."/>
            <person name="Links M.G."/>
            <person name="Just J."/>
            <person name="Clarke C."/>
            <person name="Bender T."/>
            <person name="Huebert T."/>
            <person name="Mason A.S."/>
            <person name="Pires J.C."/>
            <person name="Barker G."/>
            <person name="Moore J."/>
            <person name="Walley P.G."/>
            <person name="Manoli S."/>
            <person name="Batley J."/>
            <person name="Edwards D."/>
            <person name="Nelson M.N."/>
            <person name="Wang X."/>
            <person name="Paterson A.H."/>
            <person name="King G."/>
            <person name="Bancroft I."/>
            <person name="Chalhoub B."/>
            <person name="Sharpe A.G."/>
        </authorList>
    </citation>
    <scope>NUCLEOTIDE SEQUENCE [LARGE SCALE GENOMIC DNA]</scope>
    <source>
        <strain evidence="2">cv. TO1000</strain>
    </source>
</reference>
<dbReference type="AlphaFoldDB" id="A0A0D2ZYN7"/>
<organism evidence="2 3">
    <name type="scientific">Brassica oleracea var. oleracea</name>
    <dbReference type="NCBI Taxonomy" id="109376"/>
    <lineage>
        <taxon>Eukaryota</taxon>
        <taxon>Viridiplantae</taxon>
        <taxon>Streptophyta</taxon>
        <taxon>Embryophyta</taxon>
        <taxon>Tracheophyta</taxon>
        <taxon>Spermatophyta</taxon>
        <taxon>Magnoliopsida</taxon>
        <taxon>eudicotyledons</taxon>
        <taxon>Gunneridae</taxon>
        <taxon>Pentapetalae</taxon>
        <taxon>rosids</taxon>
        <taxon>malvids</taxon>
        <taxon>Brassicales</taxon>
        <taxon>Brassicaceae</taxon>
        <taxon>Brassiceae</taxon>
        <taxon>Brassica</taxon>
    </lineage>
</organism>
<protein>
    <recommendedName>
        <fullName evidence="4">DUF4219 domain-containing protein</fullName>
    </recommendedName>
</protein>
<dbReference type="Gramene" id="Bo09599s010.1">
    <property type="protein sequence ID" value="Bo09599s010.1"/>
    <property type="gene ID" value="Bo09599s010"/>
</dbReference>
<evidence type="ECO:0000313" key="3">
    <source>
        <dbReference type="Proteomes" id="UP000032141"/>
    </source>
</evidence>
<sequence length="152" mass="17789">MSEKESSLSIPKLDGDYEHWAMLMENLLRSKEWWELINTGIIQHESSVTLSEAQRTELAEQKLKDFKVKNYLFASIDKTVLKTIVKKDTAKDIWESLKAKYQGNKRVQSAQLQRLRRNFEVLEMKEGDSIADYFSRVMVVANDMRNRGEDMP</sequence>
<dbReference type="PANTHER" id="PTHR35317">
    <property type="entry name" value="OS04G0629600 PROTEIN"/>
    <property type="match status" value="1"/>
</dbReference>
<dbReference type="Proteomes" id="UP000032141">
    <property type="component" value="Unassembled WGS sequence"/>
</dbReference>
<proteinExistence type="predicted"/>
<keyword evidence="1" id="KW-0175">Coiled coil</keyword>
<name>A0A0D2ZYN7_BRAOL</name>
<keyword evidence="3" id="KW-1185">Reference proteome</keyword>
<dbReference type="HOGENOM" id="CLU_021137_8_0_1"/>
<reference evidence="2" key="2">
    <citation type="submission" date="2015-06" db="UniProtKB">
        <authorList>
            <consortium name="EnsemblPlants"/>
        </authorList>
    </citation>
    <scope>IDENTIFICATION</scope>
</reference>
<evidence type="ECO:0000256" key="1">
    <source>
        <dbReference type="SAM" id="Coils"/>
    </source>
</evidence>
<feature type="coiled-coil region" evidence="1">
    <location>
        <begin position="98"/>
        <end position="125"/>
    </location>
</feature>
<dbReference type="eggNOG" id="KOG0017">
    <property type="taxonomic scope" value="Eukaryota"/>
</dbReference>
<accession>A0A0D2ZYN7</accession>
<dbReference type="EnsemblPlants" id="Bo09599s010.1">
    <property type="protein sequence ID" value="Bo09599s010.1"/>
    <property type="gene ID" value="Bo09599s010"/>
</dbReference>
<dbReference type="PANTHER" id="PTHR35317:SF27">
    <property type="entry name" value="RETROVIRUS-RELATED POL POLYPROTEIN FROM TRANSPOSON TNT 1-94"/>
    <property type="match status" value="1"/>
</dbReference>